<keyword evidence="2" id="KW-1185">Reference proteome</keyword>
<organism evidence="1 2">
    <name type="scientific">Thalassiosira oceanica</name>
    <name type="common">Marine diatom</name>
    <dbReference type="NCBI Taxonomy" id="159749"/>
    <lineage>
        <taxon>Eukaryota</taxon>
        <taxon>Sar</taxon>
        <taxon>Stramenopiles</taxon>
        <taxon>Ochrophyta</taxon>
        <taxon>Bacillariophyta</taxon>
        <taxon>Coscinodiscophyceae</taxon>
        <taxon>Thalassiosirophycidae</taxon>
        <taxon>Thalassiosirales</taxon>
        <taxon>Thalassiosiraceae</taxon>
        <taxon>Thalassiosira</taxon>
    </lineage>
</organism>
<dbReference type="EMBL" id="AGNL01004480">
    <property type="protein sequence ID" value="EJK73458.1"/>
    <property type="molecule type" value="Genomic_DNA"/>
</dbReference>
<dbReference type="AlphaFoldDB" id="K0T424"/>
<accession>K0T424</accession>
<name>K0T424_THAOC</name>
<feature type="non-terminal residue" evidence="1">
    <location>
        <position position="1"/>
    </location>
</feature>
<gene>
    <name evidence="1" type="ORF">THAOC_04916</name>
</gene>
<evidence type="ECO:0000313" key="2">
    <source>
        <dbReference type="Proteomes" id="UP000266841"/>
    </source>
</evidence>
<proteinExistence type="predicted"/>
<evidence type="ECO:0000313" key="1">
    <source>
        <dbReference type="EMBL" id="EJK73458.1"/>
    </source>
</evidence>
<reference evidence="1 2" key="1">
    <citation type="journal article" date="2012" name="Genome Biol.">
        <title>Genome and low-iron response of an oceanic diatom adapted to chronic iron limitation.</title>
        <authorList>
            <person name="Lommer M."/>
            <person name="Specht M."/>
            <person name="Roy A.S."/>
            <person name="Kraemer L."/>
            <person name="Andreson R."/>
            <person name="Gutowska M.A."/>
            <person name="Wolf J."/>
            <person name="Bergner S.V."/>
            <person name="Schilhabel M.B."/>
            <person name="Klostermeier U.C."/>
            <person name="Beiko R.G."/>
            <person name="Rosenstiel P."/>
            <person name="Hippler M."/>
            <person name="Laroche J."/>
        </authorList>
    </citation>
    <scope>NUCLEOTIDE SEQUENCE [LARGE SCALE GENOMIC DNA]</scope>
    <source>
        <strain evidence="1 2">CCMP1005</strain>
    </source>
</reference>
<dbReference type="Proteomes" id="UP000266841">
    <property type="component" value="Unassembled WGS sequence"/>
</dbReference>
<protein>
    <submittedName>
        <fullName evidence="1">Uncharacterized protein</fullName>
    </submittedName>
</protein>
<comment type="caution">
    <text evidence="1">The sequence shown here is derived from an EMBL/GenBank/DDBJ whole genome shotgun (WGS) entry which is preliminary data.</text>
</comment>
<sequence length="164" mass="17637">TAVQPEAPHHHWCLPLPPLEQSCIVLPLCTPNPARRGPPRTCVNRMDSDVRQSDGFDGQLDDLDLALPLGVPDGHLRTDAALRVLSLSRSEGGASWHVVPRGHPRGPLDEIWGKSAPPSPWGQPGYLTPLLAAEGAGVDTCCGVQGQPITGIKNEWIWAEELNS</sequence>